<organism evidence="1 2">
    <name type="scientific">Archangium violaceum Cb vi76</name>
    <dbReference type="NCBI Taxonomy" id="1406225"/>
    <lineage>
        <taxon>Bacteria</taxon>
        <taxon>Pseudomonadati</taxon>
        <taxon>Myxococcota</taxon>
        <taxon>Myxococcia</taxon>
        <taxon>Myxococcales</taxon>
        <taxon>Cystobacterineae</taxon>
        <taxon>Archangiaceae</taxon>
        <taxon>Archangium</taxon>
    </lineage>
</organism>
<evidence type="ECO:0000313" key="2">
    <source>
        <dbReference type="Proteomes" id="UP000028547"/>
    </source>
</evidence>
<dbReference type="Proteomes" id="UP000028547">
    <property type="component" value="Unassembled WGS sequence"/>
</dbReference>
<sequence length="149" mass="16023">MKRLVLPALLVLAATGCMRSKASLIRPDEESAKCELVQALMREQVPQQLLAGLATDEDDAPSQVLVFVRRPEEAMLERLFASDEPTCGGANYKVVQNITTDAVVLYLQPRVGGYIYDAQRAAPDELSLGGEAKGAVMKSEGGAWVSSSI</sequence>
<evidence type="ECO:0008006" key="3">
    <source>
        <dbReference type="Google" id="ProtNLM"/>
    </source>
</evidence>
<reference evidence="1 2" key="1">
    <citation type="submission" date="2014-07" db="EMBL/GenBank/DDBJ databases">
        <title>Draft Genome Sequence of Gephyronic Acid Producer, Cystobacter violaceus Strain Cb vi76.</title>
        <authorList>
            <person name="Stevens D.C."/>
            <person name="Young J."/>
            <person name="Carmichael R."/>
            <person name="Tan J."/>
            <person name="Taylor R.E."/>
        </authorList>
    </citation>
    <scope>NUCLEOTIDE SEQUENCE [LARGE SCALE GENOMIC DNA]</scope>
    <source>
        <strain evidence="1 2">Cb vi76</strain>
    </source>
</reference>
<proteinExistence type="predicted"/>
<dbReference type="PROSITE" id="PS51257">
    <property type="entry name" value="PROKAR_LIPOPROTEIN"/>
    <property type="match status" value="1"/>
</dbReference>
<dbReference type="RefSeq" id="WP_043409760.1">
    <property type="nucleotide sequence ID" value="NZ_JPMI01000302.1"/>
</dbReference>
<gene>
    <name evidence="1" type="ORF">Q664_42900</name>
</gene>
<name>A0A084SI54_9BACT</name>
<dbReference type="EMBL" id="JPMI01000302">
    <property type="protein sequence ID" value="KFA88139.1"/>
    <property type="molecule type" value="Genomic_DNA"/>
</dbReference>
<protein>
    <recommendedName>
        <fullName evidence="3">Lipoprotein</fullName>
    </recommendedName>
</protein>
<dbReference type="AlphaFoldDB" id="A0A084SI54"/>
<accession>A0A084SI54</accession>
<comment type="caution">
    <text evidence="1">The sequence shown here is derived from an EMBL/GenBank/DDBJ whole genome shotgun (WGS) entry which is preliminary data.</text>
</comment>
<evidence type="ECO:0000313" key="1">
    <source>
        <dbReference type="EMBL" id="KFA88139.1"/>
    </source>
</evidence>